<accession>A0AAJ3NAL4</accession>
<dbReference type="RefSeq" id="WP_078402621.1">
    <property type="nucleotide sequence ID" value="NZ_CP016377.1"/>
</dbReference>
<proteinExistence type="predicted"/>
<dbReference type="Proteomes" id="UP000190816">
    <property type="component" value="Unassembled WGS sequence"/>
</dbReference>
<dbReference type="AlphaFoldDB" id="A0AAJ3NAL4"/>
<reference evidence="1 2" key="1">
    <citation type="submission" date="2016-06" db="EMBL/GenBank/DDBJ databases">
        <authorList>
            <person name="Nicholson A.C."/>
        </authorList>
    </citation>
    <scope>NUCLEOTIDE SEQUENCE [LARGE SCALE GENOMIC DNA]</scope>
    <source>
        <strain evidence="1 2">G4123</strain>
    </source>
</reference>
<gene>
    <name evidence="1" type="ORF">BAY32_11180</name>
</gene>
<protein>
    <submittedName>
        <fullName evidence="1">Uncharacterized protein</fullName>
    </submittedName>
</protein>
<sequence length="139" mass="15548">MNALTTKKEEVKTVATSASVATVAKNGKTENAKNDVLQGKKEVLDKIFTPTTADDRLKNLNLFQKLAEKHNFLKDKADTLNAYMIGRDGMKEKLSIKSDCGMEFQISNSNIIEEILILCTSKLDKMMEESNTQILTFNI</sequence>
<comment type="caution">
    <text evidence="1">The sequence shown here is derived from an EMBL/GenBank/DDBJ whole genome shotgun (WGS) entry which is preliminary data.</text>
</comment>
<dbReference type="EMBL" id="MAIC01000016">
    <property type="protein sequence ID" value="OPB73597.1"/>
    <property type="molecule type" value="Genomic_DNA"/>
</dbReference>
<dbReference type="KEGG" id="ego:BBD34_05040"/>
<evidence type="ECO:0000313" key="1">
    <source>
        <dbReference type="EMBL" id="OPB73597.1"/>
    </source>
</evidence>
<name>A0AAJ3NAL4_9FLAO</name>
<evidence type="ECO:0000313" key="2">
    <source>
        <dbReference type="Proteomes" id="UP000190816"/>
    </source>
</evidence>
<organism evidence="1 2">
    <name type="scientific">Elizabethkingia ursingii</name>
    <dbReference type="NCBI Taxonomy" id="1756150"/>
    <lineage>
        <taxon>Bacteria</taxon>
        <taxon>Pseudomonadati</taxon>
        <taxon>Bacteroidota</taxon>
        <taxon>Flavobacteriia</taxon>
        <taxon>Flavobacteriales</taxon>
        <taxon>Weeksellaceae</taxon>
        <taxon>Elizabethkingia</taxon>
    </lineage>
</organism>